<keyword evidence="2" id="KW-0472">Membrane</keyword>
<evidence type="ECO:0000256" key="2">
    <source>
        <dbReference type="SAM" id="Phobius"/>
    </source>
</evidence>
<feature type="transmembrane region" description="Helical" evidence="2">
    <location>
        <begin position="107"/>
        <end position="130"/>
    </location>
</feature>
<organism evidence="3 4">
    <name type="scientific">Datura stramonium</name>
    <name type="common">Jimsonweed</name>
    <name type="synonym">Common thornapple</name>
    <dbReference type="NCBI Taxonomy" id="4076"/>
    <lineage>
        <taxon>Eukaryota</taxon>
        <taxon>Viridiplantae</taxon>
        <taxon>Streptophyta</taxon>
        <taxon>Embryophyta</taxon>
        <taxon>Tracheophyta</taxon>
        <taxon>Spermatophyta</taxon>
        <taxon>Magnoliopsida</taxon>
        <taxon>eudicotyledons</taxon>
        <taxon>Gunneridae</taxon>
        <taxon>Pentapetalae</taxon>
        <taxon>asterids</taxon>
        <taxon>lamiids</taxon>
        <taxon>Solanales</taxon>
        <taxon>Solanaceae</taxon>
        <taxon>Solanoideae</taxon>
        <taxon>Datureae</taxon>
        <taxon>Datura</taxon>
    </lineage>
</organism>
<dbReference type="Pfam" id="PF01554">
    <property type="entry name" value="MatE"/>
    <property type="match status" value="1"/>
</dbReference>
<gene>
    <name evidence="3" type="ORF">HAX54_020752</name>
</gene>
<feature type="transmembrane region" description="Helical" evidence="2">
    <location>
        <begin position="80"/>
        <end position="101"/>
    </location>
</feature>
<reference evidence="3 4" key="1">
    <citation type="journal article" date="2021" name="BMC Genomics">
        <title>Datura genome reveals duplications of psychoactive alkaloid biosynthetic genes and high mutation rate following tissue culture.</title>
        <authorList>
            <person name="Rajewski A."/>
            <person name="Carter-House D."/>
            <person name="Stajich J."/>
            <person name="Litt A."/>
        </authorList>
    </citation>
    <scope>NUCLEOTIDE SEQUENCE [LARGE SCALE GENOMIC DNA]</scope>
    <source>
        <strain evidence="3">AR-01</strain>
    </source>
</reference>
<dbReference type="Proteomes" id="UP000823775">
    <property type="component" value="Unassembled WGS sequence"/>
</dbReference>
<keyword evidence="2" id="KW-1133">Transmembrane helix</keyword>
<keyword evidence="4" id="KW-1185">Reference proteome</keyword>
<protein>
    <submittedName>
        <fullName evidence="3">Uncharacterized protein</fullName>
    </submittedName>
</protein>
<proteinExistence type="inferred from homology"/>
<dbReference type="InterPro" id="IPR002528">
    <property type="entry name" value="MATE_fam"/>
</dbReference>
<comment type="caution">
    <text evidence="3">The sequence shown here is derived from an EMBL/GenBank/DDBJ whole genome shotgun (WGS) entry which is preliminary data.</text>
</comment>
<name>A0ABS8RJH9_DATST</name>
<evidence type="ECO:0000313" key="4">
    <source>
        <dbReference type="Proteomes" id="UP000823775"/>
    </source>
</evidence>
<feature type="transmembrane region" description="Helical" evidence="2">
    <location>
        <begin position="29"/>
        <end position="48"/>
    </location>
</feature>
<sequence>MLSSTLSVICHVPITMLLSRTEGVIGVSMANWITDFLVMILLAIYVVIAENRKEGKWIGGGWWEQGYCDWIRLLKLCGPCCLTTCLEWWCYEILVLLTGHLPNAQQAIGVIAIVLNFDYLLFSVMLSLATCASIRVSNELGADSPGPAYRAAYVSLAMSIVSGFLGGSVMAGARGIWGPLFSHDKGIISGVKKIMLLMALLEVVNFPLAVCGGFVVVAVCLALLLVFIARIDWVQEGRKHKYFLVTLKKLLNMMRQIKTSQVVNRVWLMTTVLFLPRRI</sequence>
<feature type="transmembrane region" description="Helical" evidence="2">
    <location>
        <begin position="151"/>
        <end position="173"/>
    </location>
</feature>
<feature type="transmembrane region" description="Helical" evidence="2">
    <location>
        <begin position="206"/>
        <end position="229"/>
    </location>
</feature>
<keyword evidence="2" id="KW-0812">Transmembrane</keyword>
<dbReference type="EMBL" id="JACEIK010000025">
    <property type="protein sequence ID" value="MCD7446974.1"/>
    <property type="molecule type" value="Genomic_DNA"/>
</dbReference>
<evidence type="ECO:0000256" key="1">
    <source>
        <dbReference type="ARBA" id="ARBA00010199"/>
    </source>
</evidence>
<accession>A0ABS8RJH9</accession>
<comment type="similarity">
    <text evidence="1">Belongs to the multi antimicrobial extrusion (MATE) (TC 2.A.66.1) family.</text>
</comment>
<evidence type="ECO:0000313" key="3">
    <source>
        <dbReference type="EMBL" id="MCD7446974.1"/>
    </source>
</evidence>
<dbReference type="PANTHER" id="PTHR11206">
    <property type="entry name" value="MULTIDRUG RESISTANCE PROTEIN"/>
    <property type="match status" value="1"/>
</dbReference>